<accession>A0A2I8SXK7</accession>
<gene>
    <name evidence="6" type="ORF">C3F40_31105</name>
</gene>
<dbReference type="SUPFAM" id="SSF47413">
    <property type="entry name" value="lambda repressor-like DNA-binding domains"/>
    <property type="match status" value="1"/>
</dbReference>
<dbReference type="EMBL" id="CP026405">
    <property type="protein sequence ID" value="AUY06014.1"/>
    <property type="molecule type" value="Genomic_DNA"/>
</dbReference>
<reference evidence="6 7" key="1">
    <citation type="journal article" date="2018" name="MBio">
        <title>Genomic Analysis of Hospital Plumbing Reveals Diverse Reservoir of Bacterial Plasmids Conferring Carbapenem Resistance.</title>
        <authorList>
            <consortium name="NISC Comparative Sequencing Program"/>
            <person name="Weingarten R.A."/>
            <person name="Johnson R.C."/>
            <person name="Conlan S."/>
            <person name="Ramsburg A.M."/>
            <person name="Dekker J.P."/>
            <person name="Lau A.F."/>
            <person name="Khil P."/>
            <person name="Odom R.T."/>
            <person name="Deming C."/>
            <person name="Park M."/>
            <person name="Thomas P.J."/>
            <person name="Henderson D.K."/>
            <person name="Palmore T.N."/>
            <person name="Segre J.A."/>
            <person name="Frank K.M."/>
        </authorList>
    </citation>
    <scope>NUCLEOTIDE SEQUENCE [LARGE SCALE GENOMIC DNA]</scope>
    <source>
        <strain evidence="6 7">ECONIH4</strain>
        <plasmid evidence="6">pECO-c85f</plasmid>
    </source>
</reference>
<evidence type="ECO:0000313" key="7">
    <source>
        <dbReference type="Proteomes" id="UP000239554"/>
    </source>
</evidence>
<dbReference type="Gene3D" id="1.10.260.40">
    <property type="entry name" value="lambda repressor-like DNA-binding domains"/>
    <property type="match status" value="1"/>
</dbReference>
<sequence length="105" mass="11875">MFLSRTRYSLGGQMSPQSHTDAVEINYQLRRIGKTQAQIAQEIGVSNGVVSNVIHSRITAHAVASYIATLLGTHAEELWPERYVFKPRQRRSDIQGEVSHELNRD</sequence>
<keyword evidence="3" id="KW-0238">DNA-binding</keyword>
<name>A0A2I8SXK7_ECOLX</name>
<feature type="domain" description="Ner winged helix-turn-helix DNA-binding" evidence="5">
    <location>
        <begin position="24"/>
        <end position="88"/>
    </location>
</feature>
<protein>
    <recommendedName>
        <fullName evidence="5">Ner winged helix-turn-helix DNA-binding domain-containing protein</fullName>
    </recommendedName>
</protein>
<comment type="similarity">
    <text evidence="1">Belongs to the ner transcriptional regulatory family.</text>
</comment>
<dbReference type="GO" id="GO:0003677">
    <property type="term" value="F:DNA binding"/>
    <property type="evidence" value="ECO:0007669"/>
    <property type="project" value="UniProtKB-KW"/>
</dbReference>
<evidence type="ECO:0000256" key="3">
    <source>
        <dbReference type="ARBA" id="ARBA00023125"/>
    </source>
</evidence>
<evidence type="ECO:0000259" key="5">
    <source>
        <dbReference type="Pfam" id="PF13693"/>
    </source>
</evidence>
<proteinExistence type="inferred from homology"/>
<dbReference type="InterPro" id="IPR038722">
    <property type="entry name" value="Ner_HTH_dom"/>
</dbReference>
<evidence type="ECO:0000256" key="2">
    <source>
        <dbReference type="ARBA" id="ARBA00023015"/>
    </source>
</evidence>
<keyword evidence="4" id="KW-0804">Transcription</keyword>
<dbReference type="AlphaFoldDB" id="A0A2I8SXK7"/>
<dbReference type="CDD" id="cd00093">
    <property type="entry name" value="HTH_XRE"/>
    <property type="match status" value="1"/>
</dbReference>
<dbReference type="Pfam" id="PF13693">
    <property type="entry name" value="HTH_35"/>
    <property type="match status" value="1"/>
</dbReference>
<evidence type="ECO:0000313" key="6">
    <source>
        <dbReference type="EMBL" id="AUY06014.1"/>
    </source>
</evidence>
<evidence type="ECO:0000256" key="4">
    <source>
        <dbReference type="ARBA" id="ARBA00023163"/>
    </source>
</evidence>
<dbReference type="InterPro" id="IPR010982">
    <property type="entry name" value="Lambda_DNA-bd_dom_sf"/>
</dbReference>
<evidence type="ECO:0000256" key="1">
    <source>
        <dbReference type="ARBA" id="ARBA00006157"/>
    </source>
</evidence>
<keyword evidence="2" id="KW-0805">Transcription regulation</keyword>
<dbReference type="InterPro" id="IPR001387">
    <property type="entry name" value="Cro/C1-type_HTH"/>
</dbReference>
<dbReference type="Proteomes" id="UP000239554">
    <property type="component" value="Plasmid pECO-c85f"/>
</dbReference>
<geneLocation type="plasmid" evidence="7">
    <name>peco-c85f</name>
</geneLocation>
<organism evidence="6 7">
    <name type="scientific">Escherichia coli</name>
    <dbReference type="NCBI Taxonomy" id="562"/>
    <lineage>
        <taxon>Bacteria</taxon>
        <taxon>Pseudomonadati</taxon>
        <taxon>Pseudomonadota</taxon>
        <taxon>Gammaproteobacteria</taxon>
        <taxon>Enterobacterales</taxon>
        <taxon>Enterobacteriaceae</taxon>
        <taxon>Escherichia</taxon>
    </lineage>
</organism>
<keyword evidence="6" id="KW-0614">Plasmid</keyword>